<feature type="active site" description="Proton acceptor" evidence="7">
    <location>
        <position position="89"/>
    </location>
</feature>
<evidence type="ECO:0000256" key="7">
    <source>
        <dbReference type="HAMAP-Rule" id="MF_00168"/>
    </source>
</evidence>
<evidence type="ECO:0000256" key="3">
    <source>
        <dbReference type="ARBA" id="ARBA00022679"/>
    </source>
</evidence>
<protein>
    <recommendedName>
        <fullName evidence="7">Queuine tRNA-ribosyltransferase</fullName>
        <ecNumber evidence="7">2.4.2.29</ecNumber>
    </recommendedName>
    <alternativeName>
        <fullName evidence="7">Guanine insertion enzyme</fullName>
    </alternativeName>
    <alternativeName>
        <fullName evidence="7">tRNA-guanine transglycosylase</fullName>
    </alternativeName>
</protein>
<dbReference type="EMBL" id="DTHO01000003">
    <property type="protein sequence ID" value="HGG98915.1"/>
    <property type="molecule type" value="Genomic_DNA"/>
</dbReference>
<keyword evidence="7" id="KW-0862">Zinc</keyword>
<feature type="binding site" evidence="7">
    <location>
        <position position="302"/>
    </location>
    <ligand>
        <name>Zn(2+)</name>
        <dbReference type="ChEBI" id="CHEBI:29105"/>
    </ligand>
</feature>
<feature type="binding site" evidence="7">
    <location>
        <position position="143"/>
    </location>
    <ligand>
        <name>substrate</name>
    </ligand>
</feature>
<dbReference type="HAMAP" id="MF_00168">
    <property type="entry name" value="Q_tRNA_Tgt"/>
    <property type="match status" value="1"/>
</dbReference>
<dbReference type="InterPro" id="IPR050076">
    <property type="entry name" value="ArchSynthase1/Queuine_TRR"/>
</dbReference>
<dbReference type="EC" id="2.4.2.29" evidence="7"/>
<dbReference type="PANTHER" id="PTHR46499">
    <property type="entry name" value="QUEUINE TRNA-RIBOSYLTRANSFERASE"/>
    <property type="match status" value="1"/>
</dbReference>
<evidence type="ECO:0000256" key="4">
    <source>
        <dbReference type="ARBA" id="ARBA00022694"/>
    </source>
</evidence>
<feature type="active site" description="Nucleophile" evidence="7">
    <location>
        <position position="264"/>
    </location>
</feature>
<dbReference type="NCBIfam" id="TIGR00449">
    <property type="entry name" value="tgt_general"/>
    <property type="match status" value="1"/>
</dbReference>
<feature type="region of interest" description="RNA binding; important for wobble base 34 recognition" evidence="7">
    <location>
        <begin position="269"/>
        <end position="273"/>
    </location>
</feature>
<accession>A0A7C4AIH6</accession>
<evidence type="ECO:0000256" key="2">
    <source>
        <dbReference type="ARBA" id="ARBA00022676"/>
    </source>
</evidence>
<dbReference type="GO" id="GO:0008479">
    <property type="term" value="F:tRNA-guanosine(34) queuine transglycosylase activity"/>
    <property type="evidence" value="ECO:0007669"/>
    <property type="project" value="UniProtKB-UniRule"/>
</dbReference>
<comment type="subunit">
    <text evidence="7">Homodimer. Within each dimer, one monomer is responsible for RNA recognition and catalysis, while the other monomer binds to the replacement base PreQ1.</text>
</comment>
<evidence type="ECO:0000256" key="5">
    <source>
        <dbReference type="ARBA" id="ARBA00022785"/>
    </source>
</evidence>
<dbReference type="InterPro" id="IPR002616">
    <property type="entry name" value="tRNA_ribo_trans-like"/>
</dbReference>
<proteinExistence type="inferred from homology"/>
<feature type="domain" description="tRNA-guanine(15) transglycosylase-like" evidence="8">
    <location>
        <begin position="10"/>
        <end position="362"/>
    </location>
</feature>
<keyword evidence="4 7" id="KW-0819">tRNA processing</keyword>
<dbReference type="GO" id="GO:0005829">
    <property type="term" value="C:cytosol"/>
    <property type="evidence" value="ECO:0007669"/>
    <property type="project" value="TreeGrafter"/>
</dbReference>
<feature type="binding site" evidence="7">
    <location>
        <begin position="89"/>
        <end position="93"/>
    </location>
    <ligand>
        <name>substrate</name>
    </ligand>
</feature>
<dbReference type="GO" id="GO:0008616">
    <property type="term" value="P:tRNA queuosine(34) biosynthetic process"/>
    <property type="evidence" value="ECO:0007669"/>
    <property type="project" value="UniProtKB-UniRule"/>
</dbReference>
<feature type="binding site" evidence="7">
    <location>
        <position position="307"/>
    </location>
    <ligand>
        <name>Zn(2+)</name>
        <dbReference type="ChEBI" id="CHEBI:29105"/>
    </ligand>
</feature>
<evidence type="ECO:0000256" key="1">
    <source>
        <dbReference type="ARBA" id="ARBA00004691"/>
    </source>
</evidence>
<comment type="function">
    <text evidence="7">Catalyzes the base-exchange of a guanine (G) residue with the queuine precursor 7-aminomethyl-7-deazaguanine (PreQ1) at position 34 (anticodon wobble position) in tRNAs with GU(N) anticodons (tRNA-Asp, -Asn, -His and -Tyr). Catalysis occurs through a double-displacement mechanism. The nucleophile active site attacks the C1' of nucleotide 34 to detach the guanine base from the RNA, forming a covalent enzyme-RNA intermediate. The proton acceptor active site deprotonates the incoming PreQ1, allowing a nucleophilic attack on the C1' of the ribose to form the product. After dissociation, two additional enzymatic reactions on the tRNA convert PreQ1 to queuine (Q), resulting in the hypermodified nucleoside queuosine (7-(((4,5-cis-dihydroxy-2-cyclopenten-1-yl)amino)methyl)-7-deazaguanosine).</text>
</comment>
<gene>
    <name evidence="7" type="primary">tgt</name>
    <name evidence="9" type="ORF">ENV75_00430</name>
</gene>
<feature type="region of interest" description="RNA binding" evidence="7">
    <location>
        <begin position="245"/>
        <end position="251"/>
    </location>
</feature>
<feature type="binding site" evidence="7">
    <location>
        <position position="187"/>
    </location>
    <ligand>
        <name>substrate</name>
    </ligand>
</feature>
<feature type="binding site" evidence="7">
    <location>
        <position position="304"/>
    </location>
    <ligand>
        <name>Zn(2+)</name>
        <dbReference type="ChEBI" id="CHEBI:29105"/>
    </ligand>
</feature>
<keyword evidence="5 7" id="KW-0671">Queuosine biosynthesis</keyword>
<reference evidence="9" key="1">
    <citation type="journal article" date="2020" name="mSystems">
        <title>Genome- and Community-Level Interaction Insights into Carbon Utilization and Element Cycling Functions of Hydrothermarchaeota in Hydrothermal Sediment.</title>
        <authorList>
            <person name="Zhou Z."/>
            <person name="Liu Y."/>
            <person name="Xu W."/>
            <person name="Pan J."/>
            <person name="Luo Z.H."/>
            <person name="Li M."/>
        </authorList>
    </citation>
    <scope>NUCLEOTIDE SEQUENCE [LARGE SCALE GENOMIC DNA]</scope>
    <source>
        <strain evidence="9">SpSt-788</strain>
    </source>
</reference>
<name>A0A7C4AIH6_9BACT</name>
<evidence type="ECO:0000313" key="9">
    <source>
        <dbReference type="EMBL" id="HGG98915.1"/>
    </source>
</evidence>
<dbReference type="Pfam" id="PF01702">
    <property type="entry name" value="TGT"/>
    <property type="match status" value="1"/>
</dbReference>
<evidence type="ECO:0000256" key="6">
    <source>
        <dbReference type="ARBA" id="ARBA00050112"/>
    </source>
</evidence>
<dbReference type="FunFam" id="3.20.20.105:FF:000001">
    <property type="entry name" value="Queuine tRNA-ribosyltransferase"/>
    <property type="match status" value="1"/>
</dbReference>
<feature type="binding site" evidence="7">
    <location>
        <position position="333"/>
    </location>
    <ligand>
        <name>Zn(2+)</name>
        <dbReference type="ChEBI" id="CHEBI:29105"/>
    </ligand>
</feature>
<comment type="pathway">
    <text evidence="1 7">tRNA modification; tRNA-queuosine biosynthesis.</text>
</comment>
<dbReference type="GO" id="GO:0046872">
    <property type="term" value="F:metal ion binding"/>
    <property type="evidence" value="ECO:0007669"/>
    <property type="project" value="UniProtKB-KW"/>
</dbReference>
<keyword evidence="3 7" id="KW-0808">Transferase</keyword>
<feature type="binding site" evidence="7">
    <location>
        <position position="214"/>
    </location>
    <ligand>
        <name>substrate</name>
    </ligand>
</feature>
<dbReference type="AlphaFoldDB" id="A0A7C4AIH6"/>
<organism evidence="9">
    <name type="scientific">Thermodesulfovibrio aggregans</name>
    <dbReference type="NCBI Taxonomy" id="86166"/>
    <lineage>
        <taxon>Bacteria</taxon>
        <taxon>Pseudomonadati</taxon>
        <taxon>Nitrospirota</taxon>
        <taxon>Thermodesulfovibrionia</taxon>
        <taxon>Thermodesulfovibrionales</taxon>
        <taxon>Thermodesulfovibrionaceae</taxon>
        <taxon>Thermodesulfovibrio</taxon>
    </lineage>
</organism>
<sequence length="383" mass="44286">MKFKILRKDGLARTAIIETQRGVVHTPAFMPVGTNGTVKAMIPEEVKEMGYEIILSNTYHLYLRPGHETIKKLGGIHKFMNWYAPILTDSGGFQIYSLASLRKISIEGVEFRSHLDGSFHFITPEKAIEIQIALGSDIMMVLDECICYPAERQYVEKSLTLTTQWAKRCKEHFELHKTNQALFGIIQGAIFSDLREKALEELIKIGFEGYAIGGLSVGEPKEDMYKVVKEVAPLMPENKPRYLMGVGELIDIIHAVENGIDMFDCVIPTRNARNGTLFTSQGRISIKRSEFKEDSSPLDPECDCYTCRNYSRAFLRHLYMCREILSMRLNTIHNLYFYCRFFEKMRQAIAEERFQDFKKEWMPVLQKNFSQKLNDFHHSLENY</sequence>
<dbReference type="InterPro" id="IPR036511">
    <property type="entry name" value="TGT-like_sf"/>
</dbReference>
<comment type="similarity">
    <text evidence="7">Belongs to the queuine tRNA-ribosyltransferase family.</text>
</comment>
<comment type="cofactor">
    <cofactor evidence="7">
        <name>Zn(2+)</name>
        <dbReference type="ChEBI" id="CHEBI:29105"/>
    </cofactor>
    <text evidence="7">Binds 1 zinc ion per subunit.</text>
</comment>
<evidence type="ECO:0000259" key="8">
    <source>
        <dbReference type="Pfam" id="PF01702"/>
    </source>
</evidence>
<dbReference type="SUPFAM" id="SSF51713">
    <property type="entry name" value="tRNA-guanine transglycosylase"/>
    <property type="match status" value="1"/>
</dbReference>
<keyword evidence="2 7" id="KW-0328">Glycosyltransferase</keyword>
<dbReference type="PANTHER" id="PTHR46499:SF1">
    <property type="entry name" value="QUEUINE TRNA-RIBOSYLTRANSFERASE"/>
    <property type="match status" value="1"/>
</dbReference>
<keyword evidence="7" id="KW-0479">Metal-binding</keyword>
<comment type="caution">
    <text evidence="9">The sequence shown here is derived from an EMBL/GenBank/DDBJ whole genome shotgun (WGS) entry which is preliminary data.</text>
</comment>
<dbReference type="NCBIfam" id="TIGR00430">
    <property type="entry name" value="Q_tRNA_tgt"/>
    <property type="match status" value="1"/>
</dbReference>
<dbReference type="InterPro" id="IPR004803">
    <property type="entry name" value="TGT"/>
</dbReference>
<dbReference type="Gene3D" id="3.20.20.105">
    <property type="entry name" value="Queuine tRNA-ribosyltransferase-like"/>
    <property type="match status" value="1"/>
</dbReference>
<comment type="catalytic activity">
    <reaction evidence="6 7">
        <text>7-aminomethyl-7-carbaguanine + guanosine(34) in tRNA = 7-aminomethyl-7-carbaguanosine(34) in tRNA + guanine</text>
        <dbReference type="Rhea" id="RHEA:24104"/>
        <dbReference type="Rhea" id="RHEA-COMP:10341"/>
        <dbReference type="Rhea" id="RHEA-COMP:10342"/>
        <dbReference type="ChEBI" id="CHEBI:16235"/>
        <dbReference type="ChEBI" id="CHEBI:58703"/>
        <dbReference type="ChEBI" id="CHEBI:74269"/>
        <dbReference type="ChEBI" id="CHEBI:82833"/>
        <dbReference type="EC" id="2.4.2.29"/>
    </reaction>
</comment>
<dbReference type="UniPathway" id="UPA00392"/>